<name>A0A6A3P259_9STRA</name>
<protein>
    <recommendedName>
        <fullName evidence="3">FAR1 domain-containing protein</fullName>
    </recommendedName>
</protein>
<proteinExistence type="predicted"/>
<sequence length="159" mass="17899">MASTSSKKKPCYGQAPFSLEATDLAMANEMGLLRSSVAVRQCDPHIEDFGVAYANRDNVGVEYYTSQKDIQLRCKGFAQACGFQLKVQHYSCKREGSGNAKYVCKRLNGQHFFDKNVPDEDIECPFSFNVCGFEGFWKVSRVNFCHNHIKQVGFSSRAQ</sequence>
<dbReference type="OrthoDB" id="119269at2759"/>
<evidence type="ECO:0000313" key="2">
    <source>
        <dbReference type="Proteomes" id="UP000435112"/>
    </source>
</evidence>
<reference evidence="1 2" key="1">
    <citation type="submission" date="2018-09" db="EMBL/GenBank/DDBJ databases">
        <title>Genomic investigation of the strawberry pathogen Phytophthora fragariae indicates pathogenicity is determined by transcriptional variation in three key races.</title>
        <authorList>
            <person name="Adams T.M."/>
            <person name="Armitage A.D."/>
            <person name="Sobczyk M.K."/>
            <person name="Bates H.J."/>
            <person name="Dunwell J.M."/>
            <person name="Nellist C.F."/>
            <person name="Harrison R.J."/>
        </authorList>
    </citation>
    <scope>NUCLEOTIDE SEQUENCE [LARGE SCALE GENOMIC DNA]</scope>
    <source>
        <strain evidence="1 2">SCRP324</strain>
    </source>
</reference>
<comment type="caution">
    <text evidence="1">The sequence shown here is derived from an EMBL/GenBank/DDBJ whole genome shotgun (WGS) entry which is preliminary data.</text>
</comment>
<dbReference type="Proteomes" id="UP000435112">
    <property type="component" value="Unassembled WGS sequence"/>
</dbReference>
<evidence type="ECO:0008006" key="3">
    <source>
        <dbReference type="Google" id="ProtNLM"/>
    </source>
</evidence>
<dbReference type="AlphaFoldDB" id="A0A6A3P259"/>
<gene>
    <name evidence="1" type="ORF">PR002_g1493</name>
</gene>
<organism evidence="1 2">
    <name type="scientific">Phytophthora rubi</name>
    <dbReference type="NCBI Taxonomy" id="129364"/>
    <lineage>
        <taxon>Eukaryota</taxon>
        <taxon>Sar</taxon>
        <taxon>Stramenopiles</taxon>
        <taxon>Oomycota</taxon>
        <taxon>Peronosporomycetes</taxon>
        <taxon>Peronosporales</taxon>
        <taxon>Peronosporaceae</taxon>
        <taxon>Phytophthora</taxon>
    </lineage>
</organism>
<evidence type="ECO:0000313" key="1">
    <source>
        <dbReference type="EMBL" id="KAE9046722.1"/>
    </source>
</evidence>
<dbReference type="EMBL" id="QXFU01000044">
    <property type="protein sequence ID" value="KAE9046722.1"/>
    <property type="molecule type" value="Genomic_DNA"/>
</dbReference>
<accession>A0A6A3P259</accession>